<organism evidence="2 3">
    <name type="scientific">Salinirubrum litoreum</name>
    <dbReference type="NCBI Taxonomy" id="1126234"/>
    <lineage>
        <taxon>Archaea</taxon>
        <taxon>Methanobacteriati</taxon>
        <taxon>Methanobacteriota</taxon>
        <taxon>Stenosarchaea group</taxon>
        <taxon>Halobacteria</taxon>
        <taxon>Halobacteriales</taxon>
        <taxon>Haloferacaceae</taxon>
        <taxon>Salinirubrum</taxon>
    </lineage>
</organism>
<evidence type="ECO:0000313" key="2">
    <source>
        <dbReference type="EMBL" id="MFC5367233.1"/>
    </source>
</evidence>
<dbReference type="SUPFAM" id="SSF101386">
    <property type="entry name" value="all-alpha NTP pyrophosphatases"/>
    <property type="match status" value="1"/>
</dbReference>
<dbReference type="InterPro" id="IPR052555">
    <property type="entry name" value="dCTP_Pyrophosphatase"/>
</dbReference>
<feature type="compositionally biased region" description="Polar residues" evidence="1">
    <location>
        <begin position="112"/>
        <end position="122"/>
    </location>
</feature>
<reference evidence="2 3" key="1">
    <citation type="journal article" date="2019" name="Int. J. Syst. Evol. Microbiol.">
        <title>The Global Catalogue of Microorganisms (GCM) 10K type strain sequencing project: providing services to taxonomists for standard genome sequencing and annotation.</title>
        <authorList>
            <consortium name="The Broad Institute Genomics Platform"/>
            <consortium name="The Broad Institute Genome Sequencing Center for Infectious Disease"/>
            <person name="Wu L."/>
            <person name="Ma J."/>
        </authorList>
    </citation>
    <scope>NUCLEOTIDE SEQUENCE [LARGE SCALE GENOMIC DNA]</scope>
    <source>
        <strain evidence="2 3">CGMCC 1.12237</strain>
    </source>
</reference>
<dbReference type="RefSeq" id="WP_227229494.1">
    <property type="nucleotide sequence ID" value="NZ_JAJCVJ010000002.1"/>
</dbReference>
<dbReference type="CDD" id="cd11537">
    <property type="entry name" value="NTP-PPase_RS21-C6_like"/>
    <property type="match status" value="1"/>
</dbReference>
<feature type="compositionally biased region" description="Basic and acidic residues" evidence="1">
    <location>
        <begin position="99"/>
        <end position="109"/>
    </location>
</feature>
<dbReference type="Gene3D" id="1.10.287.1080">
    <property type="entry name" value="MazG-like"/>
    <property type="match status" value="1"/>
</dbReference>
<gene>
    <name evidence="2" type="ORF">ACFPJ5_09795</name>
</gene>
<accession>A0ABD5RBW9</accession>
<dbReference type="EMBL" id="JBHSKX010000002">
    <property type="protein sequence ID" value="MFC5367233.1"/>
    <property type="molecule type" value="Genomic_DNA"/>
</dbReference>
<dbReference type="InterPro" id="IPR025984">
    <property type="entry name" value="DCTPP"/>
</dbReference>
<name>A0ABD5RBW9_9EURY</name>
<dbReference type="PANTHER" id="PTHR46523">
    <property type="entry name" value="DCTP PYROPHOSPHATASE 1"/>
    <property type="match status" value="1"/>
</dbReference>
<comment type="caution">
    <text evidence="2">The sequence shown here is derived from an EMBL/GenBank/DDBJ whole genome shotgun (WGS) entry which is preliminary data.</text>
</comment>
<protein>
    <submittedName>
        <fullName evidence="2">Nucleotide pyrophosphohydrolase</fullName>
    </submittedName>
</protein>
<dbReference type="PIRSF" id="PIRSF029826">
    <property type="entry name" value="UCP029826_pph"/>
    <property type="match status" value="1"/>
</dbReference>
<evidence type="ECO:0000313" key="3">
    <source>
        <dbReference type="Proteomes" id="UP001596201"/>
    </source>
</evidence>
<dbReference type="PANTHER" id="PTHR46523:SF1">
    <property type="entry name" value="DCTP PYROPHOSPHATASE 1"/>
    <property type="match status" value="1"/>
</dbReference>
<proteinExistence type="predicted"/>
<dbReference type="Proteomes" id="UP001596201">
    <property type="component" value="Unassembled WGS sequence"/>
</dbReference>
<feature type="region of interest" description="Disordered" evidence="1">
    <location>
        <begin position="99"/>
        <end position="122"/>
    </location>
</feature>
<keyword evidence="3" id="KW-1185">Reference proteome</keyword>
<evidence type="ECO:0000256" key="1">
    <source>
        <dbReference type="SAM" id="MobiDB-lite"/>
    </source>
</evidence>
<dbReference type="Pfam" id="PF12643">
    <property type="entry name" value="MazG-like"/>
    <property type="match status" value="1"/>
</dbReference>
<dbReference type="AlphaFoldDB" id="A0ABD5RBW9"/>
<sequence length="122" mass="14440">MTDLEDLQLRYEQFVAQRNWEQFHTPKNLAEAISVEASELVECFLWHDNLKPDELQKNENLVTDVEEELADIVIYCLGMATRLDIDLLDAVEAKLEDNEQRFDPEKTDTINEELSQWQRENR</sequence>